<dbReference type="GO" id="GO:0031625">
    <property type="term" value="F:ubiquitin protein ligase binding"/>
    <property type="evidence" value="ECO:0007669"/>
    <property type="project" value="EnsemblFungi"/>
</dbReference>
<dbReference type="GO" id="GO:0030674">
    <property type="term" value="F:protein-macromolecule adaptor activity"/>
    <property type="evidence" value="ECO:0007669"/>
    <property type="project" value="TreeGrafter"/>
</dbReference>
<dbReference type="InterPro" id="IPR050357">
    <property type="entry name" value="Arrestin_domain-protein"/>
</dbReference>
<dbReference type="KEGG" id="kaf:KAFR_0G03060"/>
<dbReference type="PANTHER" id="PTHR11188">
    <property type="entry name" value="ARRESTIN DOMAIN CONTAINING PROTEIN"/>
    <property type="match status" value="1"/>
</dbReference>
<protein>
    <recommendedName>
        <fullName evidence="1">Arrestin C-terminal-like domain-containing protein</fullName>
    </recommendedName>
</protein>
<gene>
    <name evidence="2" type="primary">KAFR0G03060</name>
    <name evidence="2" type="ORF">KAFR_0G03060</name>
</gene>
<dbReference type="AlphaFoldDB" id="H2AY88"/>
<dbReference type="GO" id="GO:0005829">
    <property type="term" value="C:cytosol"/>
    <property type="evidence" value="ECO:0007669"/>
    <property type="project" value="TreeGrafter"/>
</dbReference>
<dbReference type="Proteomes" id="UP000005220">
    <property type="component" value="Chromosome 7"/>
</dbReference>
<dbReference type="HOGENOM" id="CLU_018982_3_0_1"/>
<dbReference type="OrthoDB" id="2333384at2759"/>
<reference evidence="2 3" key="1">
    <citation type="journal article" date="2011" name="Proc. Natl. Acad. Sci. U.S.A.">
        <title>Evolutionary erosion of yeast sex chromosomes by mating-type switching accidents.</title>
        <authorList>
            <person name="Gordon J.L."/>
            <person name="Armisen D."/>
            <person name="Proux-Wera E."/>
            <person name="Oheigeartaigh S.S."/>
            <person name="Byrne K.P."/>
            <person name="Wolfe K.H."/>
        </authorList>
    </citation>
    <scope>NUCLEOTIDE SEQUENCE [LARGE SCALE GENOMIC DNA]</scope>
    <source>
        <strain evidence="3">ATCC 22294 / BCRC 22015 / CBS 2517 / CECT 1963 / NBRC 1671 / NRRL Y-8276</strain>
    </source>
</reference>
<dbReference type="InterPro" id="IPR011022">
    <property type="entry name" value="Arrestin_C-like"/>
</dbReference>
<dbReference type="Gene3D" id="2.60.40.640">
    <property type="match status" value="1"/>
</dbReference>
<dbReference type="InParanoid" id="H2AY88"/>
<evidence type="ECO:0000259" key="1">
    <source>
        <dbReference type="SMART" id="SM01017"/>
    </source>
</evidence>
<dbReference type="eggNOG" id="KOG3780">
    <property type="taxonomic scope" value="Eukaryota"/>
</dbReference>
<dbReference type="GO" id="GO:0070086">
    <property type="term" value="P:ubiquitin-dependent endocytosis"/>
    <property type="evidence" value="ECO:0007669"/>
    <property type="project" value="TreeGrafter"/>
</dbReference>
<name>H2AY88_KAZAF</name>
<feature type="domain" description="Arrestin C-terminal-like" evidence="1">
    <location>
        <begin position="227"/>
        <end position="376"/>
    </location>
</feature>
<dbReference type="GO" id="GO:0005886">
    <property type="term" value="C:plasma membrane"/>
    <property type="evidence" value="ECO:0007669"/>
    <property type="project" value="TreeGrafter"/>
</dbReference>
<evidence type="ECO:0000313" key="3">
    <source>
        <dbReference type="Proteomes" id="UP000005220"/>
    </source>
</evidence>
<organism evidence="2 3">
    <name type="scientific">Kazachstania africana (strain ATCC 22294 / BCRC 22015 / CBS 2517 / CECT 1963 / NBRC 1671 / NRRL Y-8276)</name>
    <name type="common">Yeast</name>
    <name type="synonym">Kluyveromyces africanus</name>
    <dbReference type="NCBI Taxonomy" id="1071382"/>
    <lineage>
        <taxon>Eukaryota</taxon>
        <taxon>Fungi</taxon>
        <taxon>Dikarya</taxon>
        <taxon>Ascomycota</taxon>
        <taxon>Saccharomycotina</taxon>
        <taxon>Saccharomycetes</taxon>
        <taxon>Saccharomycetales</taxon>
        <taxon>Saccharomycetaceae</taxon>
        <taxon>Kazachstania</taxon>
    </lineage>
</organism>
<evidence type="ECO:0000313" key="2">
    <source>
        <dbReference type="EMBL" id="CCF59338.1"/>
    </source>
</evidence>
<dbReference type="GeneID" id="13887317"/>
<accession>H2AY88</accession>
<dbReference type="FunCoup" id="H2AY88">
    <property type="interactions" value="75"/>
</dbReference>
<dbReference type="InterPro" id="IPR014752">
    <property type="entry name" value="Arrestin-like_C"/>
</dbReference>
<sequence>MLSTLVAIPSAPRLTSKIVGSSIILDVPYEDLILIQESFDNDSIPISGKIKLELKSKLNVYRVKLRLIGAFKLDFLQISKNQSKNSLVSIVKERKNFLECYWDNLLVDSNGDVIVHNFKKVGSKNKNKRWNKKKIPFLRKNGSNNFNIGPGELELPFNIELPGDIPETVEGLQSVSILYNFELIVEDDSINDESRQIYSDYRYLRILKTISGDNMAIHEEMSMGKTIPGKLQYELKIPSRALAIGSKIPLSIKIFPFEKRNFQMNKISVTMMQEYWMKDLSDEIYFDKTIVFKQSMNDFGNLVEQGSNRLIDIFQLNSELEIPDNLKRITQDCQLPNSLLEVRHKLIFQISLFDHSSNKGIEIKANIPVLVYISPTVEMKGRLVLFDRNTGKIHFRTGELVPLFVSDRSRHDGDNASVIVGTADTCPVGHFMPQHQLPPLPPPNYEERVRDRLMVIAHNNSNSSNDFDESTDRTNDYDELARQEVPTYEETMLRPVE</sequence>
<dbReference type="RefSeq" id="XP_003958473.1">
    <property type="nucleotide sequence ID" value="XM_003958424.1"/>
</dbReference>
<proteinExistence type="predicted"/>
<dbReference type="Pfam" id="PF02752">
    <property type="entry name" value="Arrestin_C"/>
    <property type="match status" value="1"/>
</dbReference>
<keyword evidence="3" id="KW-1185">Reference proteome</keyword>
<dbReference type="EMBL" id="HE650827">
    <property type="protein sequence ID" value="CCF59338.1"/>
    <property type="molecule type" value="Genomic_DNA"/>
</dbReference>
<dbReference type="PANTHER" id="PTHR11188:SF62">
    <property type="entry name" value="ARRESTIN-RELATED TRAFFICKING ADAPTER 5"/>
    <property type="match status" value="1"/>
</dbReference>
<dbReference type="SMART" id="SM01017">
    <property type="entry name" value="Arrestin_C"/>
    <property type="match status" value="1"/>
</dbReference>